<dbReference type="PANTHER" id="PTHR10900:SF77">
    <property type="entry name" value="FI19380P1"/>
    <property type="match status" value="1"/>
</dbReference>
<name>A0A4P9VZS8_9FUNG</name>
<feature type="transmembrane region" description="Helical" evidence="2">
    <location>
        <begin position="324"/>
        <end position="343"/>
    </location>
</feature>
<dbReference type="GO" id="GO:0005615">
    <property type="term" value="C:extracellular space"/>
    <property type="evidence" value="ECO:0007669"/>
    <property type="project" value="TreeGrafter"/>
</dbReference>
<dbReference type="Pfam" id="PF02469">
    <property type="entry name" value="Fasciclin"/>
    <property type="match status" value="2"/>
</dbReference>
<keyword evidence="2" id="KW-0472">Membrane</keyword>
<dbReference type="AlphaFoldDB" id="A0A4P9VZS8"/>
<dbReference type="InterPro" id="IPR036378">
    <property type="entry name" value="FAS1_dom_sf"/>
</dbReference>
<keyword evidence="3" id="KW-0732">Signal</keyword>
<dbReference type="PROSITE" id="PS50213">
    <property type="entry name" value="FAS1"/>
    <property type="match status" value="2"/>
</dbReference>
<sequence length="372" mass="38289">MRPPPPPTATLPFLILLLSPPHTAAQPPSSPFLAALSQSAAATSTWSTLLALPAFSSILSGNGTLFVPTDAAVAAARDERQFAGYFADGGVSPDLVKYHFVPVVVVAEEPGEWVVRTALSGAVVVGGSGAVNAEGVLATVNQSIPTPGGLVQVINSVLLPPQSLTVLGKILPNITLFDAAFTDALENNGFDGRTAGLTFFIPIDNALSVLGPNIQTWDHTMINRLLHNHIVLRTVYTANLTTGPGLSLPTLANSTLIAYQNSTTGANTIRTNTGSPPGRIVLADIVTSDGGVVHLIDAVLFPAGMDTSTVGGFSVSGDVSVAKWVVPVVASVVGVVLLVVALLDAEARTEQRDETAAAPATSPYRIGEPNAA</sequence>
<keyword evidence="2" id="KW-1133">Transmembrane helix</keyword>
<feature type="domain" description="FAS1" evidence="4">
    <location>
        <begin position="29"/>
        <end position="158"/>
    </location>
</feature>
<evidence type="ECO:0000256" key="1">
    <source>
        <dbReference type="SAM" id="MobiDB-lite"/>
    </source>
</evidence>
<keyword evidence="6" id="KW-1185">Reference proteome</keyword>
<feature type="signal peptide" evidence="3">
    <location>
        <begin position="1"/>
        <end position="25"/>
    </location>
</feature>
<dbReference type="SUPFAM" id="SSF82153">
    <property type="entry name" value="FAS1 domain"/>
    <property type="match status" value="2"/>
</dbReference>
<dbReference type="InterPro" id="IPR000782">
    <property type="entry name" value="FAS1_domain"/>
</dbReference>
<keyword evidence="2" id="KW-0812">Transmembrane</keyword>
<dbReference type="OrthoDB" id="286301at2759"/>
<protein>
    <recommendedName>
        <fullName evidence="4">FAS1 domain-containing protein</fullName>
    </recommendedName>
</protein>
<dbReference type="Proteomes" id="UP000269721">
    <property type="component" value="Unassembled WGS sequence"/>
</dbReference>
<evidence type="ECO:0000313" key="6">
    <source>
        <dbReference type="Proteomes" id="UP000269721"/>
    </source>
</evidence>
<accession>A0A4P9VZS8</accession>
<dbReference type="PANTHER" id="PTHR10900">
    <property type="entry name" value="PERIOSTIN-RELATED"/>
    <property type="match status" value="1"/>
</dbReference>
<evidence type="ECO:0000259" key="4">
    <source>
        <dbReference type="PROSITE" id="PS50213"/>
    </source>
</evidence>
<gene>
    <name evidence="5" type="ORF">BDK51DRAFT_30582</name>
</gene>
<evidence type="ECO:0000256" key="2">
    <source>
        <dbReference type="SAM" id="Phobius"/>
    </source>
</evidence>
<dbReference type="SMART" id="SM00554">
    <property type="entry name" value="FAS1"/>
    <property type="match status" value="2"/>
</dbReference>
<dbReference type="EMBL" id="KZ999174">
    <property type="protein sequence ID" value="RKO85341.1"/>
    <property type="molecule type" value="Genomic_DNA"/>
</dbReference>
<feature type="chain" id="PRO_5020749654" description="FAS1 domain-containing protein" evidence="3">
    <location>
        <begin position="26"/>
        <end position="372"/>
    </location>
</feature>
<feature type="region of interest" description="Disordered" evidence="1">
    <location>
        <begin position="350"/>
        <end position="372"/>
    </location>
</feature>
<feature type="domain" description="FAS1" evidence="4">
    <location>
        <begin position="151"/>
        <end position="300"/>
    </location>
</feature>
<reference evidence="6" key="1">
    <citation type="journal article" date="2018" name="Nat. Microbiol.">
        <title>Leveraging single-cell genomics to expand the fungal tree of life.</title>
        <authorList>
            <person name="Ahrendt S.R."/>
            <person name="Quandt C.A."/>
            <person name="Ciobanu D."/>
            <person name="Clum A."/>
            <person name="Salamov A."/>
            <person name="Andreopoulos B."/>
            <person name="Cheng J.F."/>
            <person name="Woyke T."/>
            <person name="Pelin A."/>
            <person name="Henrissat B."/>
            <person name="Reynolds N.K."/>
            <person name="Benny G.L."/>
            <person name="Smith M.E."/>
            <person name="James T.Y."/>
            <person name="Grigoriev I.V."/>
        </authorList>
    </citation>
    <scope>NUCLEOTIDE SEQUENCE [LARGE SCALE GENOMIC DNA]</scope>
</reference>
<proteinExistence type="predicted"/>
<evidence type="ECO:0000313" key="5">
    <source>
        <dbReference type="EMBL" id="RKO85341.1"/>
    </source>
</evidence>
<evidence type="ECO:0000256" key="3">
    <source>
        <dbReference type="SAM" id="SignalP"/>
    </source>
</evidence>
<dbReference type="Gene3D" id="2.30.180.10">
    <property type="entry name" value="FAS1 domain"/>
    <property type="match status" value="2"/>
</dbReference>
<organism evidence="5 6">
    <name type="scientific">Blyttiomyces helicus</name>
    <dbReference type="NCBI Taxonomy" id="388810"/>
    <lineage>
        <taxon>Eukaryota</taxon>
        <taxon>Fungi</taxon>
        <taxon>Fungi incertae sedis</taxon>
        <taxon>Chytridiomycota</taxon>
        <taxon>Chytridiomycota incertae sedis</taxon>
        <taxon>Chytridiomycetes</taxon>
        <taxon>Chytridiomycetes incertae sedis</taxon>
        <taxon>Blyttiomyces</taxon>
    </lineage>
</organism>
<dbReference type="InterPro" id="IPR050904">
    <property type="entry name" value="Adhesion/Biosynth-related"/>
</dbReference>